<proteinExistence type="predicted"/>
<dbReference type="UniPathway" id="UPA00143"/>
<dbReference type="GO" id="GO:0016740">
    <property type="term" value="F:transferase activity"/>
    <property type="evidence" value="ECO:0007669"/>
    <property type="project" value="UniProtKB-KW"/>
</dbReference>
<feature type="non-terminal residue" evidence="9">
    <location>
        <position position="1"/>
    </location>
</feature>
<evidence type="ECO:0000256" key="1">
    <source>
        <dbReference type="ARBA" id="ARBA00004906"/>
    </source>
</evidence>
<keyword evidence="6" id="KW-0833">Ubl conjugation pathway</keyword>
<reference evidence="9" key="1">
    <citation type="submission" date="2021-02" db="EMBL/GenBank/DDBJ databases">
        <authorList>
            <person name="Dougan E. K."/>
            <person name="Rhodes N."/>
            <person name="Thang M."/>
            <person name="Chan C."/>
        </authorList>
    </citation>
    <scope>NUCLEOTIDE SEQUENCE</scope>
</reference>
<evidence type="ECO:0000313" key="10">
    <source>
        <dbReference type="Proteomes" id="UP000654075"/>
    </source>
</evidence>
<gene>
    <name evidence="9" type="ORF">PGLA1383_LOCUS53927</name>
</gene>
<keyword evidence="4" id="KW-0677">Repeat</keyword>
<organism evidence="9 10">
    <name type="scientific">Polarella glacialis</name>
    <name type="common">Dinoflagellate</name>
    <dbReference type="NCBI Taxonomy" id="89957"/>
    <lineage>
        <taxon>Eukaryota</taxon>
        <taxon>Sar</taxon>
        <taxon>Alveolata</taxon>
        <taxon>Dinophyceae</taxon>
        <taxon>Suessiales</taxon>
        <taxon>Suessiaceae</taxon>
        <taxon>Polarella</taxon>
    </lineage>
</organism>
<comment type="pathway">
    <text evidence="1">Protein modification; protein ubiquitination.</text>
</comment>
<feature type="domain" description="Mind bomb SH3 repeat" evidence="8">
    <location>
        <begin position="640"/>
        <end position="702"/>
    </location>
</feature>
<dbReference type="Proteomes" id="UP000654075">
    <property type="component" value="Unassembled WGS sequence"/>
</dbReference>
<comment type="caution">
    <text evidence="9">The sequence shown here is derived from an EMBL/GenBank/DDBJ whole genome shotgun (WGS) entry which is preliminary data.</text>
</comment>
<evidence type="ECO:0000256" key="6">
    <source>
        <dbReference type="ARBA" id="ARBA00022786"/>
    </source>
</evidence>
<dbReference type="GO" id="GO:0008270">
    <property type="term" value="F:zinc ion binding"/>
    <property type="evidence" value="ECO:0007669"/>
    <property type="project" value="UniProtKB-KW"/>
</dbReference>
<evidence type="ECO:0000256" key="2">
    <source>
        <dbReference type="ARBA" id="ARBA00022679"/>
    </source>
</evidence>
<dbReference type="InterPro" id="IPR040847">
    <property type="entry name" value="SH3_15"/>
</dbReference>
<dbReference type="Pfam" id="PF18346">
    <property type="entry name" value="SH3_15"/>
    <property type="match status" value="1"/>
</dbReference>
<dbReference type="AlphaFoldDB" id="A0A813HLA6"/>
<protein>
    <recommendedName>
        <fullName evidence="8">Mind bomb SH3 repeat domain-containing protein</fullName>
    </recommendedName>
</protein>
<evidence type="ECO:0000256" key="3">
    <source>
        <dbReference type="ARBA" id="ARBA00022723"/>
    </source>
</evidence>
<evidence type="ECO:0000313" key="9">
    <source>
        <dbReference type="EMBL" id="CAE8638811.1"/>
    </source>
</evidence>
<evidence type="ECO:0000256" key="5">
    <source>
        <dbReference type="ARBA" id="ARBA00022771"/>
    </source>
</evidence>
<dbReference type="GO" id="GO:0016567">
    <property type="term" value="P:protein ubiquitination"/>
    <property type="evidence" value="ECO:0007669"/>
    <property type="project" value="UniProtKB-UniPathway"/>
</dbReference>
<accession>A0A813HLA6</accession>
<dbReference type="EMBL" id="CAJNNV010032073">
    <property type="protein sequence ID" value="CAE8638811.1"/>
    <property type="molecule type" value="Genomic_DNA"/>
</dbReference>
<name>A0A813HLA6_POLGL</name>
<keyword evidence="10" id="KW-1185">Reference proteome</keyword>
<dbReference type="PANTHER" id="PTHR24202">
    <property type="entry name" value="E3 UBIQUITIN-PROTEIN LIGASE MIB2"/>
    <property type="match status" value="1"/>
</dbReference>
<dbReference type="PANTHER" id="PTHR24202:SF4">
    <property type="entry name" value="E3 UBIQUITIN-PROTEIN LIGASE MIB2-RELATED"/>
    <property type="match status" value="1"/>
</dbReference>
<evidence type="ECO:0000256" key="7">
    <source>
        <dbReference type="ARBA" id="ARBA00022833"/>
    </source>
</evidence>
<evidence type="ECO:0000256" key="4">
    <source>
        <dbReference type="ARBA" id="ARBA00022737"/>
    </source>
</evidence>
<keyword evidence="7" id="KW-0862">Zinc</keyword>
<evidence type="ECO:0000259" key="8">
    <source>
        <dbReference type="Pfam" id="PF18346"/>
    </source>
</evidence>
<keyword evidence="3" id="KW-0479">Metal-binding</keyword>
<dbReference type="GO" id="GO:0005737">
    <property type="term" value="C:cytoplasm"/>
    <property type="evidence" value="ECO:0007669"/>
    <property type="project" value="TreeGrafter"/>
</dbReference>
<sequence>LLVHLVELRAESSAGAAPDVETDRAGWFRHLLLSKRGLGPFFQRPCASSAGLRRGDALRALLRLAGASSLERRRLEEFRSTVEQFWEKWDPSGSGLVPSHQLLQPAGPAQDLLWASASARLRCSLQRLAAAGSSASSGAQGAGPGAYVIEISKLCRLLASLGRDGAGAERRKTGAEGRGFSSCAPASPRSLLQAVKGVHVARKNLGEDVDRLLYGESLSFALLALERFPSHIQVVRWACRFITFLLLGLSESTAALTPESSNWAQLLQVGLDSSAALLLASGKEIPRDLQAMAFQVVKSTMALCGSPCAAADPSFGSTVMSASLLLWLLSRGEAESCVLSLLTGLQTKPESPQVSSAACHSPAGRAVVSALTCLLLGDPAGLVLQMEAWGHSAPPPPLWTPLSTMAVTSITVGEPVEVCCQGGWLEGTVLRAPVSEPSQPRDECWMVACKGSSSSQGDSARIYSRHVWSPGWRLEAAAAFDRMRCTIFAHVAACEKLQSSGASLLQRWPTDAVHLRRELLASIVVQGLAPKALAVAPSPSGPVLRGAVGIPLHCGDKVWLSVSVERAKQLQTARHGDWSDHMGFCLDCPGRLVETLAAPPRVRVSHGSLGTFLWNPAAVTRAESSAEALPFEEQHGPLIVGDEVLLGSDQERAVPLQVGHGGWSARMAHALGRFGRLAGLNNRGDLRVDTPGCGVFLWNPASVQAFGGGCASELCSRAVAKLDDEGAAVLLLLGLGALCNTSTGDVEAIQDVLDVLKIPTSECRQQGPVHPGLRAFGVLALLASVLDLRKVVDNSADNRSANSEAPSIQEVFLPQALPPQVLQALSASCAMDWPASDTGGVSFSSVVTGHAGAVAAAQCWILAFFASRHRRMLNPRGDVSEEVSL</sequence>
<keyword evidence="2" id="KW-0808">Transferase</keyword>
<keyword evidence="5" id="KW-0863">Zinc-finger</keyword>